<dbReference type="Proteomes" id="UP000005540">
    <property type="component" value="Unassembled WGS sequence"/>
</dbReference>
<comment type="pathway">
    <text evidence="4">Amino-acid biosynthesis; D-alanine biosynthesis; D-alanine from L-alanine: step 1/1.</text>
</comment>
<evidence type="ECO:0000256" key="3">
    <source>
        <dbReference type="ARBA" id="ARBA00023235"/>
    </source>
</evidence>
<evidence type="ECO:0000256" key="1">
    <source>
        <dbReference type="ARBA" id="ARBA00001933"/>
    </source>
</evidence>
<evidence type="ECO:0000313" key="8">
    <source>
        <dbReference type="Proteomes" id="UP000005540"/>
    </source>
</evidence>
<evidence type="ECO:0000256" key="5">
    <source>
        <dbReference type="PIRSR" id="PIRSR600821-52"/>
    </source>
</evidence>
<organism evidence="7 8">
    <name type="scientific">Sulfurihydrogenibium yellowstonense SS-5</name>
    <dbReference type="NCBI Taxonomy" id="432331"/>
    <lineage>
        <taxon>Bacteria</taxon>
        <taxon>Pseudomonadati</taxon>
        <taxon>Aquificota</taxon>
        <taxon>Aquificia</taxon>
        <taxon>Aquificales</taxon>
        <taxon>Hydrogenothermaceae</taxon>
        <taxon>Sulfurihydrogenibium</taxon>
    </lineage>
</organism>
<evidence type="ECO:0000256" key="2">
    <source>
        <dbReference type="ARBA" id="ARBA00022898"/>
    </source>
</evidence>
<evidence type="ECO:0000259" key="6">
    <source>
        <dbReference type="SMART" id="SM01005"/>
    </source>
</evidence>
<dbReference type="InterPro" id="IPR001608">
    <property type="entry name" value="Ala_racemase_N"/>
</dbReference>
<dbReference type="InterPro" id="IPR029066">
    <property type="entry name" value="PLP-binding_barrel"/>
</dbReference>
<dbReference type="NCBIfam" id="TIGR00492">
    <property type="entry name" value="alr"/>
    <property type="match status" value="1"/>
</dbReference>
<comment type="caution">
    <text evidence="4">Lacks conserved residue(s) required for the propagation of feature annotation.</text>
</comment>
<feature type="active site" description="Proton acceptor; specific for L-alanine" evidence="4">
    <location>
        <position position="203"/>
    </location>
</feature>
<feature type="binding site" evidence="4 5">
    <location>
        <position position="251"/>
    </location>
    <ligand>
        <name>substrate</name>
    </ligand>
</feature>
<dbReference type="HAMAP" id="MF_01201">
    <property type="entry name" value="Ala_racemase"/>
    <property type="match status" value="1"/>
</dbReference>
<evidence type="ECO:0000313" key="7">
    <source>
        <dbReference type="EMBL" id="EEP61228.1"/>
    </source>
</evidence>
<dbReference type="SUPFAM" id="SSF50621">
    <property type="entry name" value="Alanine racemase C-terminal domain-like"/>
    <property type="match status" value="1"/>
</dbReference>
<dbReference type="AlphaFoldDB" id="C4FI75"/>
<dbReference type="PANTHER" id="PTHR30511:SF0">
    <property type="entry name" value="ALANINE RACEMASE, CATABOLIC-RELATED"/>
    <property type="match status" value="1"/>
</dbReference>
<dbReference type="SUPFAM" id="SSF51419">
    <property type="entry name" value="PLP-binding barrel"/>
    <property type="match status" value="1"/>
</dbReference>
<dbReference type="InterPro" id="IPR011079">
    <property type="entry name" value="Ala_racemase_C"/>
</dbReference>
<comment type="similarity">
    <text evidence="4">Belongs to the alanine racemase family.</text>
</comment>
<gene>
    <name evidence="7" type="primary">alr</name>
    <name evidence="7" type="ORF">SULYE_0259</name>
</gene>
<dbReference type="GO" id="GO:0030632">
    <property type="term" value="P:D-alanine biosynthetic process"/>
    <property type="evidence" value="ECO:0007669"/>
    <property type="project" value="UniProtKB-UniRule"/>
</dbReference>
<feature type="binding site" evidence="4 5">
    <location>
        <position position="84"/>
    </location>
    <ligand>
        <name>substrate</name>
    </ligand>
</feature>
<dbReference type="CDD" id="cd00430">
    <property type="entry name" value="PLPDE_III_AR"/>
    <property type="match status" value="1"/>
</dbReference>
<dbReference type="GO" id="GO:0030170">
    <property type="term" value="F:pyridoxal phosphate binding"/>
    <property type="evidence" value="ECO:0007669"/>
    <property type="project" value="UniProtKB-UniRule"/>
</dbReference>
<keyword evidence="2 4" id="KW-0663">Pyridoxal phosphate</keyword>
<reference evidence="7 8" key="1">
    <citation type="submission" date="2009-04" db="EMBL/GenBank/DDBJ databases">
        <authorList>
            <person name="Reysenbach A.-L."/>
            <person name="Heidelberg J.F."/>
            <person name="Nelson W.C."/>
        </authorList>
    </citation>
    <scope>NUCLEOTIDE SEQUENCE [LARGE SCALE GENOMIC DNA]</scope>
    <source>
        <strain evidence="7 8">SS-5</strain>
    </source>
</reference>
<dbReference type="Gene3D" id="3.20.20.10">
    <property type="entry name" value="Alanine racemase"/>
    <property type="match status" value="1"/>
</dbReference>
<dbReference type="Pfam" id="PF00842">
    <property type="entry name" value="Ala_racemase_C"/>
    <property type="match status" value="1"/>
</dbReference>
<dbReference type="EC" id="5.1.1.1" evidence="4"/>
<dbReference type="InterPro" id="IPR000821">
    <property type="entry name" value="Ala_racemase"/>
</dbReference>
<sequence>MSKYLQELDFIEYFCVATPLEGKELRENGIFKNILILGGVLKEETEILNQYNLIPVISDFNQLEVARKLKNRKIHLKFDTGMRRLGFYLENVEKIKPLLKEFEIEGVLTHLSSADTDREYTINQIKEFKEILNLLDVKPKYIHVQNSAGVVYECDFCNVIRVGLAMYGEKPFEDYPIELKQVMSVKSKIISIKDVKTGDRVSYNGSFVAKKPMKVAIVPFGYADGLPRSLSNRWFFLVNGKEAPILGKITMDMTIVDVSEIENINIGDEVVIIGESGDKRITFGDIANIVGTISYEIMCGISKRVVRCEKC</sequence>
<dbReference type="GO" id="GO:0008784">
    <property type="term" value="F:alanine racemase activity"/>
    <property type="evidence" value="ECO:0007669"/>
    <property type="project" value="UniProtKB-UniRule"/>
</dbReference>
<dbReference type="UniPathway" id="UPA00042">
    <property type="reaction ID" value="UER00497"/>
</dbReference>
<keyword evidence="8" id="KW-1185">Reference proteome</keyword>
<dbReference type="InterPro" id="IPR009006">
    <property type="entry name" value="Ala_racemase/Decarboxylase_C"/>
</dbReference>
<comment type="function">
    <text evidence="4">Catalyzes the interconversion of L-alanine and D-alanine. May also act on other amino acids.</text>
</comment>
<keyword evidence="3 4" id="KW-0413">Isomerase</keyword>
<comment type="catalytic activity">
    <reaction evidence="4">
        <text>L-alanine = D-alanine</text>
        <dbReference type="Rhea" id="RHEA:20249"/>
        <dbReference type="ChEBI" id="CHEBI:57416"/>
        <dbReference type="ChEBI" id="CHEBI:57972"/>
        <dbReference type="EC" id="5.1.1.1"/>
    </reaction>
</comment>
<dbReference type="PANTHER" id="PTHR30511">
    <property type="entry name" value="ALANINE RACEMASE"/>
    <property type="match status" value="1"/>
</dbReference>
<comment type="cofactor">
    <cofactor evidence="1 4">
        <name>pyridoxal 5'-phosphate</name>
        <dbReference type="ChEBI" id="CHEBI:597326"/>
    </cofactor>
</comment>
<dbReference type="EMBL" id="ABZS01000015">
    <property type="protein sequence ID" value="EEP61228.1"/>
    <property type="molecule type" value="Genomic_DNA"/>
</dbReference>
<comment type="caution">
    <text evidence="7">The sequence shown here is derived from an EMBL/GenBank/DDBJ whole genome shotgun (WGS) entry which is preliminary data.</text>
</comment>
<accession>C4FI75</accession>
<name>C4FI75_9AQUI</name>
<protein>
    <recommendedName>
        <fullName evidence="4">Alanine racemase</fullName>
        <ecNumber evidence="4">5.1.1.1</ecNumber>
    </recommendedName>
</protein>
<dbReference type="Gene3D" id="2.40.37.10">
    <property type="entry name" value="Lyase, Ornithine Decarboxylase, Chain A, domain 1"/>
    <property type="match status" value="1"/>
</dbReference>
<dbReference type="SMART" id="SM01005">
    <property type="entry name" value="Ala_racemase_C"/>
    <property type="match status" value="1"/>
</dbReference>
<dbReference type="Pfam" id="PF01168">
    <property type="entry name" value="Ala_racemase_N"/>
    <property type="match status" value="1"/>
</dbReference>
<proteinExistence type="inferred from homology"/>
<dbReference type="GO" id="GO:0005829">
    <property type="term" value="C:cytosol"/>
    <property type="evidence" value="ECO:0007669"/>
    <property type="project" value="TreeGrafter"/>
</dbReference>
<feature type="domain" description="Alanine racemase C-terminal" evidence="6">
    <location>
        <begin position="182"/>
        <end position="310"/>
    </location>
</feature>
<evidence type="ECO:0000256" key="4">
    <source>
        <dbReference type="HAMAP-Rule" id="MF_01201"/>
    </source>
</evidence>
<dbReference type="PRINTS" id="PR00992">
    <property type="entry name" value="ALARACEMASE"/>
</dbReference>